<accession>A0AAU9RN84</accession>
<evidence type="ECO:0000256" key="1">
    <source>
        <dbReference type="ARBA" id="ARBA00022723"/>
    </source>
</evidence>
<keyword evidence="2 4" id="KW-0863">Zinc-finger</keyword>
<dbReference type="Pfam" id="PF03108">
    <property type="entry name" value="DBD_Tnp_Mut"/>
    <property type="match status" value="1"/>
</dbReference>
<dbReference type="InterPro" id="IPR006564">
    <property type="entry name" value="Znf_PMZ"/>
</dbReference>
<feature type="domain" description="SWIM-type" evidence="6">
    <location>
        <begin position="378"/>
        <end position="411"/>
    </location>
</feature>
<evidence type="ECO:0000256" key="5">
    <source>
        <dbReference type="SAM" id="MobiDB-lite"/>
    </source>
</evidence>
<dbReference type="EMBL" id="OU466858">
    <property type="protein sequence ID" value="CAH2046417.1"/>
    <property type="molecule type" value="Genomic_DNA"/>
</dbReference>
<evidence type="ECO:0000259" key="6">
    <source>
        <dbReference type="PROSITE" id="PS50966"/>
    </source>
</evidence>
<organism evidence="7 8">
    <name type="scientific">Thlaspi arvense</name>
    <name type="common">Field penny-cress</name>
    <dbReference type="NCBI Taxonomy" id="13288"/>
    <lineage>
        <taxon>Eukaryota</taxon>
        <taxon>Viridiplantae</taxon>
        <taxon>Streptophyta</taxon>
        <taxon>Embryophyta</taxon>
        <taxon>Tracheophyta</taxon>
        <taxon>Spermatophyta</taxon>
        <taxon>Magnoliopsida</taxon>
        <taxon>eudicotyledons</taxon>
        <taxon>Gunneridae</taxon>
        <taxon>Pentapetalae</taxon>
        <taxon>rosids</taxon>
        <taxon>malvids</taxon>
        <taxon>Brassicales</taxon>
        <taxon>Brassicaceae</taxon>
        <taxon>Thlaspideae</taxon>
        <taxon>Thlaspi</taxon>
    </lineage>
</organism>
<evidence type="ECO:0000313" key="8">
    <source>
        <dbReference type="Proteomes" id="UP000836841"/>
    </source>
</evidence>
<keyword evidence="3" id="KW-0862">Zinc</keyword>
<protein>
    <recommendedName>
        <fullName evidence="6">SWIM-type domain-containing protein</fullName>
    </recommendedName>
</protein>
<gene>
    <name evidence="7" type="ORF">TAV2_LOCUS7490</name>
</gene>
<dbReference type="Proteomes" id="UP000836841">
    <property type="component" value="Chromosome 2"/>
</dbReference>
<dbReference type="Pfam" id="PF04434">
    <property type="entry name" value="SWIM"/>
    <property type="match status" value="1"/>
</dbReference>
<dbReference type="GO" id="GO:0008270">
    <property type="term" value="F:zinc ion binding"/>
    <property type="evidence" value="ECO:0007669"/>
    <property type="project" value="UniProtKB-KW"/>
</dbReference>
<feature type="compositionally biased region" description="Basic residues" evidence="5">
    <location>
        <begin position="460"/>
        <end position="474"/>
    </location>
</feature>
<proteinExistence type="predicted"/>
<dbReference type="PROSITE" id="PS50966">
    <property type="entry name" value="ZF_SWIM"/>
    <property type="match status" value="1"/>
</dbReference>
<dbReference type="PANTHER" id="PTHR31973:SF187">
    <property type="entry name" value="MUTATOR TRANSPOSASE MUDRA PROTEIN"/>
    <property type="match status" value="1"/>
</dbReference>
<sequence length="708" mass="79870">MSFDLYIYASGYWSPDDAYLGGEAHPAGKHLAEGFGLATIRMLIVQYLGYEENLSKISWFPPETSAPKEDTDDAEIMEKVVHYRLGASAITLFAVREDDPYIGRRAVAGYLMKKKMVWLKKKMVCLKNDDRGDEAEIRENADYLGDVYESANNTDTDCDSDDNQRREIDDCKYKKFEIGQEYKTIDSFKRAVNKYAVKKRRDIRYKKSDRRHVTAICSDGKCPRRLYASINSSSTRVVIRSLQEEYNCTWQENVFLLTNARIADIYIEEFRLNPDFSANQLQEKLLAFFSEYSKCDAVKKNLGESFNAAIRIERTKPIVEMLEEIRRRVMISNEKKTRSRESQRAVSLLEQQIKLAKNCRSLPCGMGKYEVSYFSDRYIVHLRNETSCTCRMSVISGIPCCHIASALMLERNAEQDPKTLISDWFKVEKLRACYARSLQPVNGMNLWKVTTDVWVNPPPYKKHPGRPPRKKRKREKGESKAKPGKAPRIGIKMEGHNVTKCNNQPVYKPPKKPPGRPCIRPMSSDVGLDWLSLEGGPSSHPADNNSWRLWNESVGASSSSQPPERFSASQSPERGSASQRACGGSASQRARGGSSSQRARGGSSSQPAEGGSSSQPAEDLPSLSSALPRKKRGRPRKNLVEGSVPPEQPPEQQASRQPIYDTGPIQIPREGYSVFTSVQSGDDYVHLGKSVRDTSDNTILPSSLYRAR</sequence>
<feature type="compositionally biased region" description="Low complexity" evidence="5">
    <location>
        <begin position="583"/>
        <end position="616"/>
    </location>
</feature>
<feature type="region of interest" description="Disordered" evidence="5">
    <location>
        <begin position="553"/>
        <end position="671"/>
    </location>
</feature>
<evidence type="ECO:0000256" key="3">
    <source>
        <dbReference type="ARBA" id="ARBA00022833"/>
    </source>
</evidence>
<feature type="region of interest" description="Disordered" evidence="5">
    <location>
        <begin position="457"/>
        <end position="521"/>
    </location>
</feature>
<evidence type="ECO:0000256" key="4">
    <source>
        <dbReference type="PROSITE-ProRule" id="PRU00325"/>
    </source>
</evidence>
<feature type="compositionally biased region" description="Polar residues" evidence="5">
    <location>
        <begin position="553"/>
        <end position="579"/>
    </location>
</feature>
<evidence type="ECO:0000256" key="2">
    <source>
        <dbReference type="ARBA" id="ARBA00022771"/>
    </source>
</evidence>
<reference evidence="7 8" key="1">
    <citation type="submission" date="2022-03" db="EMBL/GenBank/DDBJ databases">
        <authorList>
            <person name="Nunn A."/>
            <person name="Chopra R."/>
            <person name="Nunn A."/>
            <person name="Contreras Garrido A."/>
        </authorList>
    </citation>
    <scope>NUCLEOTIDE SEQUENCE [LARGE SCALE GENOMIC DNA]</scope>
</reference>
<keyword evidence="1" id="KW-0479">Metal-binding</keyword>
<dbReference type="SMART" id="SM00575">
    <property type="entry name" value="ZnF_PMZ"/>
    <property type="match status" value="1"/>
</dbReference>
<feature type="compositionally biased region" description="Basic residues" evidence="5">
    <location>
        <begin position="628"/>
        <end position="637"/>
    </location>
</feature>
<name>A0AAU9RN84_THLAR</name>
<dbReference type="InterPro" id="IPR004332">
    <property type="entry name" value="Transposase_MuDR"/>
</dbReference>
<dbReference type="PANTHER" id="PTHR31973">
    <property type="entry name" value="POLYPROTEIN, PUTATIVE-RELATED"/>
    <property type="match status" value="1"/>
</dbReference>
<dbReference type="AlphaFoldDB" id="A0AAU9RN84"/>
<evidence type="ECO:0000313" key="7">
    <source>
        <dbReference type="EMBL" id="CAH2046417.1"/>
    </source>
</evidence>
<dbReference type="InterPro" id="IPR007527">
    <property type="entry name" value="Znf_SWIM"/>
</dbReference>
<keyword evidence="8" id="KW-1185">Reference proteome</keyword>